<keyword evidence="3" id="KW-0813">Transport</keyword>
<dbReference type="Gene3D" id="6.10.250.860">
    <property type="match status" value="1"/>
</dbReference>
<dbReference type="PANTHER" id="PTHR12965">
    <property type="entry name" value="VACUOLAR PROTEIN SORTING 54"/>
    <property type="match status" value="1"/>
</dbReference>
<keyword evidence="10" id="KW-1185">Reference proteome</keyword>
<feature type="compositionally biased region" description="Gly residues" evidence="7">
    <location>
        <begin position="14"/>
        <end position="33"/>
    </location>
</feature>
<dbReference type="Proteomes" id="UP001445335">
    <property type="component" value="Unassembled WGS sequence"/>
</dbReference>
<dbReference type="GO" id="GO:0042147">
    <property type="term" value="P:retrograde transport, endosome to Golgi"/>
    <property type="evidence" value="ECO:0007669"/>
    <property type="project" value="InterPro"/>
</dbReference>
<evidence type="ECO:0000256" key="4">
    <source>
        <dbReference type="ARBA" id="ARBA00022927"/>
    </source>
</evidence>
<accession>A0AAW1RIE4</accession>
<evidence type="ECO:0000313" key="9">
    <source>
        <dbReference type="EMBL" id="KAK9833584.1"/>
    </source>
</evidence>
<gene>
    <name evidence="9" type="ORF">WJX81_008635</name>
</gene>
<dbReference type="GO" id="GO:0000938">
    <property type="term" value="C:GARP complex"/>
    <property type="evidence" value="ECO:0007669"/>
    <property type="project" value="InterPro"/>
</dbReference>
<sequence>MPQRASGFAQHTQEGGGGGPAGAAAGGRGGGLGATRRASITERDAQLFALTQGLVPVLNTPGSASGSSLQSLVMCAWPFGGGSDLPLVPPPLAPGVLPEVNRADFERYRRNYAAKFQRFEGVRRANEAFRAAASDLAPGQVRHAAGEGLVLAMRQVPAVFFTEDFSLARPETWAEVCGEGEGGAEAHARLDAYAAALDEVEGRLLQEIAARSPHFFEAAGVVQDLRGALSRTFATVAGLRGQVRGLEAEALAAASAVRRLRGRRKNLTDALDKVKLLEGVAAAQEALGLLVGTGDLTGALDVLADLRAAAAPAATAGIAALRPLPQQLAAAGAAIDELLAAEFLHATRCRGLGPAVDCAIDDLQQMARMGSGAVEDALAPLVAGLRRTGKLPSALAAFRDCAVAEVKQAVRELVERTVPLLLGSDEAAAAEAPLADRLAALRPADFERLLGAVMVASRALLGHAADVRATVAELLCLGGAPRAEAAAAAAASAEAVQAVADAAGGRWAKLLGARAEAHARLRLPELRQLLAVCGEFTRACEAVGARPLVGLRTALAVQCRAFLDAAHTRSLTQLTGVLEREPWTVVPVAPEFQRAVDELLARGARASAAAVTPPPPSPQSPATANGDTPATAAQAPSNGVSYPNPISSPDGEHSGSGGGAEVLGVGGRRFHAVGALLMLALLLGEYGALGDAAPGLAGELAHRVVELLNVFNSRTCQLVLGAGALAAAGLRSITARHLALAAQALAAVLALHPALTAAFTAPVPLPRRTLLLPEFERVAQDLAIHRGEIHGKLVAIMRERLAHALEALPAAAAAWAAAPPPRGPPPPFPLAAASAKQLRILGQVLMPLLQLEELRFVFGRIAMLFSRSLAEAYGRLQPLGAAGEAQAAADLHHLLATLRALPLDPATAGAHLERLAALGV</sequence>
<comment type="subcellular location">
    <subcellularLocation>
        <location evidence="1">Golgi apparatus</location>
        <location evidence="1">trans-Golgi network</location>
    </subcellularLocation>
</comment>
<keyword evidence="4" id="KW-0653">Protein transport</keyword>
<reference evidence="9 10" key="1">
    <citation type="journal article" date="2024" name="Nat. Commun.">
        <title>Phylogenomics reveals the evolutionary origins of lichenization in chlorophyte algae.</title>
        <authorList>
            <person name="Puginier C."/>
            <person name="Libourel C."/>
            <person name="Otte J."/>
            <person name="Skaloud P."/>
            <person name="Haon M."/>
            <person name="Grisel S."/>
            <person name="Petersen M."/>
            <person name="Berrin J.G."/>
            <person name="Delaux P.M."/>
            <person name="Dal Grande F."/>
            <person name="Keller J."/>
        </authorList>
    </citation>
    <scope>NUCLEOTIDE SEQUENCE [LARGE SCALE GENOMIC DNA]</scope>
    <source>
        <strain evidence="9 10">SAG 245.80</strain>
    </source>
</reference>
<dbReference type="GO" id="GO:0005829">
    <property type="term" value="C:cytosol"/>
    <property type="evidence" value="ECO:0007669"/>
    <property type="project" value="GOC"/>
</dbReference>
<feature type="domain" description="Vacuolar protein sorting-associated protein 54 C-terminal" evidence="8">
    <location>
        <begin position="668"/>
        <end position="800"/>
    </location>
</feature>
<name>A0AAW1RIE4_9CHLO</name>
<dbReference type="InterPro" id="IPR012501">
    <property type="entry name" value="Vps54_C"/>
</dbReference>
<evidence type="ECO:0000256" key="1">
    <source>
        <dbReference type="ARBA" id="ARBA00004601"/>
    </source>
</evidence>
<evidence type="ECO:0000256" key="5">
    <source>
        <dbReference type="ARBA" id="ARBA00023034"/>
    </source>
</evidence>
<feature type="region of interest" description="Disordered" evidence="7">
    <location>
        <begin position="606"/>
        <end position="660"/>
    </location>
</feature>
<evidence type="ECO:0000313" key="10">
    <source>
        <dbReference type="Proteomes" id="UP001445335"/>
    </source>
</evidence>
<evidence type="ECO:0000256" key="7">
    <source>
        <dbReference type="SAM" id="MobiDB-lite"/>
    </source>
</evidence>
<feature type="region of interest" description="Disordered" evidence="7">
    <location>
        <begin position="1"/>
        <end position="34"/>
    </location>
</feature>
<evidence type="ECO:0000256" key="3">
    <source>
        <dbReference type="ARBA" id="ARBA00022448"/>
    </source>
</evidence>
<dbReference type="GO" id="GO:0015031">
    <property type="term" value="P:protein transport"/>
    <property type="evidence" value="ECO:0007669"/>
    <property type="project" value="UniProtKB-KW"/>
</dbReference>
<dbReference type="AlphaFoldDB" id="A0AAW1RIE4"/>
<dbReference type="GO" id="GO:0019905">
    <property type="term" value="F:syntaxin binding"/>
    <property type="evidence" value="ECO:0007669"/>
    <property type="project" value="TreeGrafter"/>
</dbReference>
<comment type="caution">
    <text evidence="9">The sequence shown here is derived from an EMBL/GenBank/DDBJ whole genome shotgun (WGS) entry which is preliminary data.</text>
</comment>
<keyword evidence="5" id="KW-0333">Golgi apparatus</keyword>
<dbReference type="GO" id="GO:0006896">
    <property type="term" value="P:Golgi to vacuole transport"/>
    <property type="evidence" value="ECO:0007669"/>
    <property type="project" value="TreeGrafter"/>
</dbReference>
<evidence type="ECO:0000256" key="6">
    <source>
        <dbReference type="ARBA" id="ARBA00023054"/>
    </source>
</evidence>
<dbReference type="EMBL" id="JALJOU010000035">
    <property type="protein sequence ID" value="KAK9833584.1"/>
    <property type="molecule type" value="Genomic_DNA"/>
</dbReference>
<dbReference type="InterPro" id="IPR039745">
    <property type="entry name" value="Vps54"/>
</dbReference>
<evidence type="ECO:0000259" key="8">
    <source>
        <dbReference type="Pfam" id="PF07928"/>
    </source>
</evidence>
<dbReference type="Pfam" id="PF07928">
    <property type="entry name" value="Vps54"/>
    <property type="match status" value="1"/>
</dbReference>
<evidence type="ECO:0000256" key="2">
    <source>
        <dbReference type="ARBA" id="ARBA00009150"/>
    </source>
</evidence>
<protein>
    <recommendedName>
        <fullName evidence="8">Vacuolar protein sorting-associated protein 54 C-terminal domain-containing protein</fullName>
    </recommendedName>
</protein>
<dbReference type="PANTHER" id="PTHR12965:SF0">
    <property type="entry name" value="VACUOLAR PROTEIN SORTING-ASSOCIATED PROTEIN 54"/>
    <property type="match status" value="1"/>
</dbReference>
<proteinExistence type="inferred from homology"/>
<organism evidence="9 10">
    <name type="scientific">Elliptochloris bilobata</name>
    <dbReference type="NCBI Taxonomy" id="381761"/>
    <lineage>
        <taxon>Eukaryota</taxon>
        <taxon>Viridiplantae</taxon>
        <taxon>Chlorophyta</taxon>
        <taxon>core chlorophytes</taxon>
        <taxon>Trebouxiophyceae</taxon>
        <taxon>Trebouxiophyceae incertae sedis</taxon>
        <taxon>Elliptochloris clade</taxon>
        <taxon>Elliptochloris</taxon>
    </lineage>
</organism>
<comment type="similarity">
    <text evidence="2">Belongs to the VPS54 family.</text>
</comment>
<feature type="compositionally biased region" description="Polar residues" evidence="7">
    <location>
        <begin position="634"/>
        <end position="647"/>
    </location>
</feature>
<keyword evidence="6" id="KW-0175">Coiled coil</keyword>